<reference evidence="1 2" key="1">
    <citation type="submission" date="2024-01" db="EMBL/GenBank/DDBJ databases">
        <title>Comparative genomics of Cryptococcus and Kwoniella reveals pathogenesis evolution and contrasting modes of karyotype evolution via chromosome fusion or intercentromeric recombination.</title>
        <authorList>
            <person name="Coelho M.A."/>
            <person name="David-Palma M."/>
            <person name="Shea T."/>
            <person name="Bowers K."/>
            <person name="McGinley-Smith S."/>
            <person name="Mohammad A.W."/>
            <person name="Gnirke A."/>
            <person name="Yurkov A.M."/>
            <person name="Nowrousian M."/>
            <person name="Sun S."/>
            <person name="Cuomo C.A."/>
            <person name="Heitman J."/>
        </authorList>
    </citation>
    <scope>NUCLEOTIDE SEQUENCE [LARGE SCALE GENOMIC DNA]</scope>
    <source>
        <strain evidence="1 2">PYCC6329</strain>
    </source>
</reference>
<evidence type="ECO:0008006" key="3">
    <source>
        <dbReference type="Google" id="ProtNLM"/>
    </source>
</evidence>
<dbReference type="Proteomes" id="UP001358614">
    <property type="component" value="Chromosome 2"/>
</dbReference>
<dbReference type="InterPro" id="IPR036188">
    <property type="entry name" value="FAD/NAD-bd_sf"/>
</dbReference>
<evidence type="ECO:0000313" key="1">
    <source>
        <dbReference type="EMBL" id="WWD09688.1"/>
    </source>
</evidence>
<keyword evidence="2" id="KW-1185">Reference proteome</keyword>
<sequence length="373" mass="43322">MDTAALLANRGKKVIWTFRGPLKWFAPTVPPGMMGANRLDIMFGPSRIIDSWTMWFYHCTFIGAKWVKAFWKMMRSGWRHTYVEHGLPPPETDPYLSLAQFAGGIPSSPSDFLPLLKEGKIAMIQNVNPTSINSEKFSVEFTNSDGEVKNVRCGAIVTATGYRGGTYDFMESKLRKHLGLVRCLANSDIEINKTKKEVLDMRKKWKTIDGEEYKNVRLPLVFRGILPYSRFEERDFAITGATRPFFVPAITYEVESHWISSLFKRDPFLKLPQSKKECLEEIKADNNFTRARYPGIDPYECIPSGTYFSGFDDLCYTRVQLRDMSLDPWRQKSNAPWWKFWSNEKRWLDVRVNPEQYATLGEERRMLREKIGR</sequence>
<proteinExistence type="predicted"/>
<dbReference type="SUPFAM" id="SSF51905">
    <property type="entry name" value="FAD/NAD(P)-binding domain"/>
    <property type="match status" value="1"/>
</dbReference>
<gene>
    <name evidence="1" type="ORF">V865_007816</name>
</gene>
<dbReference type="AlphaFoldDB" id="A0AAX4KTM9"/>
<name>A0AAX4KTM9_9TREE</name>
<evidence type="ECO:0000313" key="2">
    <source>
        <dbReference type="Proteomes" id="UP001358614"/>
    </source>
</evidence>
<organism evidence="1 2">
    <name type="scientific">Kwoniella europaea PYCC6329</name>
    <dbReference type="NCBI Taxonomy" id="1423913"/>
    <lineage>
        <taxon>Eukaryota</taxon>
        <taxon>Fungi</taxon>
        <taxon>Dikarya</taxon>
        <taxon>Basidiomycota</taxon>
        <taxon>Agaricomycotina</taxon>
        <taxon>Tremellomycetes</taxon>
        <taxon>Tremellales</taxon>
        <taxon>Cryptococcaceae</taxon>
        <taxon>Kwoniella</taxon>
    </lineage>
</organism>
<dbReference type="RefSeq" id="XP_066087655.1">
    <property type="nucleotide sequence ID" value="XM_066231558.1"/>
</dbReference>
<protein>
    <recommendedName>
        <fullName evidence="3">FAD/NAD(P)-binding domain-containing protein</fullName>
    </recommendedName>
</protein>
<dbReference type="KEGG" id="ker:91106617"/>
<dbReference type="GeneID" id="91106617"/>
<accession>A0AAX4KTM9</accession>
<dbReference type="EMBL" id="CP144090">
    <property type="protein sequence ID" value="WWD09688.1"/>
    <property type="molecule type" value="Genomic_DNA"/>
</dbReference>